<organism evidence="1 2">
    <name type="scientific">Bacillus phage SalinJah</name>
    <dbReference type="NCBI Taxonomy" id="1837830"/>
    <lineage>
        <taxon>Viruses</taxon>
        <taxon>Duplodnaviria</taxon>
        <taxon>Heunggongvirae</taxon>
        <taxon>Uroviricota</taxon>
        <taxon>Caudoviricetes</taxon>
        <taxon>Herelleviridae</taxon>
        <taxon>Bastillevirinae</taxon>
        <taxon>Wphvirus</taxon>
        <taxon>Wphvirus BPS13</taxon>
    </lineage>
</organism>
<dbReference type="GeneID" id="29059999"/>
<reference evidence="2" key="1">
    <citation type="submission" date="2016-04" db="EMBL/GenBank/DDBJ databases">
        <authorList>
            <person name="Adebesin M.O."/>
            <person name="Ahama K."/>
            <person name="Alekasir E.M."/>
            <person name="Ali S."/>
            <person name="Aligholizadeh E."/>
            <person name="Allison J.M."/>
            <person name="Alzaher A."/>
            <person name="Andaya C.D."/>
            <person name="Asfaw S."/>
            <person name="Bansal N."/>
            <person name="Beauchard M.A."/>
            <person name="Betancourt K.A."/>
            <person name="Bhatia B."/>
            <person name="Boretti N.A."/>
            <person name="Brondi J.N."/>
            <person name="Byrd C.E."/>
            <person name="Cao A."/>
            <person name="Cardosa E.A."/>
            <person name="Carter A."/>
            <person name="Chen S."/>
            <person name="Chen Y."/>
            <person name="Clara V.K."/>
            <person name="Cobuzzi M."/>
            <person name="Conn O.L."/>
            <person name="Crosby I.A."/>
            <person name="Daly S.B."/>
            <person name="Depaz I.X."/>
            <person name="Dhaurali S."/>
            <person name="Dowdy K.M."/>
            <person name="Edokobi N.B."/>
            <person name="Ekanayake A.B."/>
            <person name="Ekekwe S.O."/>
            <person name="Emond M.A."/>
            <person name="Endres L."/>
            <person name="Eng S."/>
            <person name="Felkoski S.A."/>
            <person name="Gant C.D."/>
            <person name="Gaskin B."/>
            <person name="Gondal S."/>
            <person name="Gutmann J."/>
            <person name="Ha T.-A."/>
            <person name="Habteyes H."/>
            <person name="Hariri O."/>
            <person name="Healey R.M."/>
            <person name="Heins J.L."/>
            <person name="Henderson A.L."/>
            <person name="Hernandez F.M."/>
            <person name="Hoang P.T."/>
            <person name="Hope K.T."/>
            <person name="Husna A."/>
            <person name="Hussain A."/>
            <person name="Imani O."/>
            <person name="Jackson N.L."/>
            <person name="Jacob V.M."/>
            <person name="Kang C."/>
            <person name="Kantov R.M."/>
            <person name="Kavuru S."/>
            <person name="Kerr M.S."/>
            <person name="Khan O.A."/>
            <person name="Khan T.M."/>
            <person name="King T."/>
            <person name="Kulkarni R."/>
            <person name="Li A."/>
            <person name="Maczka C."/>
            <person name="Maisonet E."/>
            <person name="Majethia P.M."/>
            <person name="Malik D.A."/>
            <person name="Mariam A."/>
            <person name="Marquess E.B."/>
            <person name="Mattison J."/>
            <person name="Mcdonald N."/>
            <person name="Mehr S."/>
            <person name="Mengers S.R."/>
            <person name="Michaels D.P."/>
            <person name="Mondal S."/>
            <person name="Monney D.B."/>
            <person name="Nakhleh S.I."/>
            <person name="Ndubuizu N.C."/>
            <person name="Nguyen A.H."/>
            <person name="Nguyen K.M."/>
            <person name="Nguyen M.T."/>
            <person name="Nicholas M.L."/>
            <person name="Nimalan J.P."/>
            <person name="O'Connell R.A."/>
            <person name="Odoi E."/>
            <person name="Ojo L."/>
            <person name="Okoye A.E."/>
            <person name="Olateru-Olagbegi O."/>
            <person name="Osei K.V."/>
            <person name="Osei-Tutu A."/>
            <person name="Palilla A.M."/>
            <person name="Pancholi S."/>
            <person name="Park J.H."/>
            <person name="Patel K."/>
            <person name="Patel P."/>
            <person name="Pennington E."/>
            <person name="Peterson R.E."/>
            <person name="Pon J."/>
            <person name="Pourkarim H."/>
            <person name="Reed M.L."/>
            <person name="Rottman V."/>
            <person name="Salazar J."/>
            <person name="Samet S."/>
            <person name="Sendze O."/>
            <person name="Stelmack M.A."/>
            <person name="Stinnett R."/>
            <person name="Tchouaga A.L."/>
            <person name="Thompson E.M."/>
            <person name="Tran N.G."/>
            <person name="Truong T."/>
            <person name="Udo J.A."/>
            <person name="Verona L.T."/>
            <person name="Vu T.-Q."/>
            <person name="Wade J."/>
            <person name="Wang N.Q."/>
            <person name="Waters Z.M."/>
            <person name="Wellman R.J."/>
            <person name="Woldegabreal S."/>
            <person name="Yee A.C."/>
            <person name="Yirefu M."/>
            <person name="Zahangir S."/>
            <person name="Zhai Y."/>
            <person name="Devine C.L."/>
            <person name="Liao K."/>
            <person name="Prasad P.K."/>
            <person name="Ruthenberg K.J."/>
            <person name="Shonk J.A."/>
            <person name="Way M."/>
            <person name="Yousufi H.K."/>
            <person name="Cao L."/>
            <person name="Fox J."/>
            <person name="Hobbs E."/>
            <person name="Kilic S."/>
            <person name="Nunn R."/>
            <person name="Patel R."/>
            <person name="Rubenstein M."/>
            <person name="Cresawn S.G."/>
            <person name="Russell D.A."/>
            <person name="Pope W.H."/>
            <person name="Jacobs-Sera D."/>
            <person name="Hendrix R.W."/>
            <person name="Hatfull G.F."/>
            <person name="Erill I."/>
            <person name="Caruso S.M."/>
        </authorList>
    </citation>
    <scope>NUCLEOTIDE SEQUENCE [LARGE SCALE GENOMIC DNA]</scope>
</reference>
<sequence length="68" mass="7958">MANVIKQTDPNEFIKVSFNELYEIKQKLQTLNMMAITASNQGLWHALGGIRTEEARLNELRKAYHFYE</sequence>
<evidence type="ECO:0000313" key="1">
    <source>
        <dbReference type="EMBL" id="ANH50748.1"/>
    </source>
</evidence>
<gene>
    <name evidence="1" type="ORF">SALINJAH_191</name>
</gene>
<protein>
    <submittedName>
        <fullName evidence="1">Uncharacterized protein</fullName>
    </submittedName>
</protein>
<proteinExistence type="predicted"/>
<dbReference type="RefSeq" id="YP_009282145.1">
    <property type="nucleotide sequence ID" value="NC_031034.1"/>
</dbReference>
<dbReference type="EMBL" id="KX011169">
    <property type="protein sequence ID" value="ANH50748.1"/>
    <property type="molecule type" value="Genomic_DNA"/>
</dbReference>
<accession>A0A173GC84</accession>
<name>A0A173GC84_9CAUD</name>
<dbReference type="Proteomes" id="UP000203219">
    <property type="component" value="Segment"/>
</dbReference>
<evidence type="ECO:0000313" key="2">
    <source>
        <dbReference type="Proteomes" id="UP000203219"/>
    </source>
</evidence>
<dbReference type="KEGG" id="vg:29059999"/>